<keyword evidence="2" id="KW-0808">Transferase</keyword>
<evidence type="ECO:0000313" key="4">
    <source>
        <dbReference type="Proteomes" id="UP000036045"/>
    </source>
</evidence>
<gene>
    <name evidence="2" type="ORF">ABW02_22965</name>
    <name evidence="3" type="ORF">KD144_08400</name>
</gene>
<protein>
    <submittedName>
        <fullName evidence="2 3">SAM-dependent methyltransferase</fullName>
    </submittedName>
</protein>
<dbReference type="CDD" id="cd02440">
    <property type="entry name" value="AdoMet_MTases"/>
    <property type="match status" value="1"/>
</dbReference>
<feature type="domain" description="Methyltransferase" evidence="1">
    <location>
        <begin position="41"/>
        <end position="105"/>
    </location>
</feature>
<dbReference type="EMBL" id="JAGTPX010000006">
    <property type="protein sequence ID" value="MBR8669560.1"/>
    <property type="molecule type" value="Genomic_DNA"/>
</dbReference>
<comment type="caution">
    <text evidence="2">The sequence shown here is derived from an EMBL/GenBank/DDBJ whole genome shotgun (WGS) entry which is preliminary data.</text>
</comment>
<dbReference type="SUPFAM" id="SSF53335">
    <property type="entry name" value="S-adenosyl-L-methionine-dependent methyltransferases"/>
    <property type="match status" value="1"/>
</dbReference>
<accession>A0A0J1I6W9</accession>
<dbReference type="PATRIC" id="fig|1397.4.peg.3714"/>
<reference evidence="2 4" key="1">
    <citation type="submission" date="2015-05" db="EMBL/GenBank/DDBJ databases">
        <title>Whole genome sequence and identification of bacterial endophytes from Costus igneus.</title>
        <authorList>
            <person name="Lee Y.P."/>
            <person name="Gan H.M."/>
            <person name="Eng W."/>
            <person name="Wheatley M.S."/>
            <person name="Caraballo A."/>
            <person name="Polter S."/>
            <person name="Savka M.A."/>
            <person name="Hudson A.O."/>
        </authorList>
    </citation>
    <scope>NUCLEOTIDE SEQUENCE [LARGE SCALE GENOMIC DNA]</scope>
    <source>
        <strain evidence="2 4">RIT379</strain>
    </source>
</reference>
<dbReference type="EMBL" id="LDPH01000036">
    <property type="protein sequence ID" value="KLV21713.1"/>
    <property type="molecule type" value="Genomic_DNA"/>
</dbReference>
<dbReference type="Proteomes" id="UP000036045">
    <property type="component" value="Unassembled WGS sequence"/>
</dbReference>
<dbReference type="InterPro" id="IPR029063">
    <property type="entry name" value="SAM-dependent_MTases_sf"/>
</dbReference>
<dbReference type="InterPro" id="IPR041698">
    <property type="entry name" value="Methyltransf_25"/>
</dbReference>
<dbReference type="GO" id="GO:0032259">
    <property type="term" value="P:methylation"/>
    <property type="evidence" value="ECO:0007669"/>
    <property type="project" value="UniProtKB-KW"/>
</dbReference>
<proteinExistence type="predicted"/>
<keyword evidence="2" id="KW-0489">Methyltransferase</keyword>
<dbReference type="GO" id="GO:0008168">
    <property type="term" value="F:methyltransferase activity"/>
    <property type="evidence" value="ECO:0007669"/>
    <property type="project" value="UniProtKB-KW"/>
</dbReference>
<keyword evidence="4" id="KW-1185">Reference proteome</keyword>
<evidence type="ECO:0000259" key="1">
    <source>
        <dbReference type="Pfam" id="PF13649"/>
    </source>
</evidence>
<dbReference type="Pfam" id="PF13649">
    <property type="entry name" value="Methyltransf_25"/>
    <property type="match status" value="1"/>
</dbReference>
<organism evidence="2 4">
    <name type="scientific">Niallia circulans</name>
    <name type="common">Bacillus circulans</name>
    <dbReference type="NCBI Taxonomy" id="1397"/>
    <lineage>
        <taxon>Bacteria</taxon>
        <taxon>Bacillati</taxon>
        <taxon>Bacillota</taxon>
        <taxon>Bacilli</taxon>
        <taxon>Bacillales</taxon>
        <taxon>Bacillaceae</taxon>
        <taxon>Niallia</taxon>
    </lineage>
</organism>
<evidence type="ECO:0000313" key="3">
    <source>
        <dbReference type="EMBL" id="MBR8669560.1"/>
    </source>
</evidence>
<sequence>MILSHRTDPNRAYRLFDPKRKKLITPNKALELLELEEFENVADLGAGNGYFTLSLTKKSKMVYAVDIEPRMLKLLMERAEKENISNIRYVESNLEDIKLEKNIVDR</sequence>
<dbReference type="Gene3D" id="3.40.50.150">
    <property type="entry name" value="Vaccinia Virus protein VP39"/>
    <property type="match status" value="1"/>
</dbReference>
<evidence type="ECO:0000313" key="2">
    <source>
        <dbReference type="EMBL" id="KLV21713.1"/>
    </source>
</evidence>
<name>A0A0J1I6W9_NIACI</name>
<dbReference type="OrthoDB" id="9784101at2"/>
<dbReference type="AlphaFoldDB" id="A0A0J1I6W9"/>
<reference evidence="3" key="2">
    <citation type="submission" date="2021-04" db="EMBL/GenBank/DDBJ databases">
        <title>Genomic analysis of electroactive and textile dye degrading Bacillus circulans strain: DC10 isolated from constructed wetland-microbial fuel cells treating textile dye wastewaters.</title>
        <authorList>
            <person name="Patel D.U."/>
            <person name="Desai C.R."/>
        </authorList>
    </citation>
    <scope>NUCLEOTIDE SEQUENCE</scope>
    <source>
        <strain evidence="3">DC10</strain>
    </source>
</reference>